<gene>
    <name evidence="1" type="ORF">PPRIM_AZ9-3.1.T1550093</name>
</gene>
<sequence length="110" mass="12329">MGCCQNSLRCQDELHLDHVGFQISPKSLSMAPLSHNLIKGDTDEIMEHLDCFESTCGENGLLEKLKLNNITKTSSLNIKEEVIIDLRQAPSPSKKQMSQKNLNNKFIGML</sequence>
<proteinExistence type="predicted"/>
<organism evidence="1 2">
    <name type="scientific">Paramecium primaurelia</name>
    <dbReference type="NCBI Taxonomy" id="5886"/>
    <lineage>
        <taxon>Eukaryota</taxon>
        <taxon>Sar</taxon>
        <taxon>Alveolata</taxon>
        <taxon>Ciliophora</taxon>
        <taxon>Intramacronucleata</taxon>
        <taxon>Oligohymenophorea</taxon>
        <taxon>Peniculida</taxon>
        <taxon>Parameciidae</taxon>
        <taxon>Paramecium</taxon>
    </lineage>
</organism>
<dbReference type="Proteomes" id="UP000688137">
    <property type="component" value="Unassembled WGS sequence"/>
</dbReference>
<dbReference type="EMBL" id="CAJJDM010000160">
    <property type="protein sequence ID" value="CAD8113505.1"/>
    <property type="molecule type" value="Genomic_DNA"/>
</dbReference>
<reference evidence="1" key="1">
    <citation type="submission" date="2021-01" db="EMBL/GenBank/DDBJ databases">
        <authorList>
            <consortium name="Genoscope - CEA"/>
            <person name="William W."/>
        </authorList>
    </citation>
    <scope>NUCLEOTIDE SEQUENCE</scope>
</reference>
<evidence type="ECO:0000313" key="1">
    <source>
        <dbReference type="EMBL" id="CAD8113505.1"/>
    </source>
</evidence>
<keyword evidence="2" id="KW-1185">Reference proteome</keyword>
<dbReference type="AlphaFoldDB" id="A0A8S1QGJ0"/>
<accession>A0A8S1QGJ0</accession>
<name>A0A8S1QGJ0_PARPR</name>
<protein>
    <submittedName>
        <fullName evidence="1">Uncharacterized protein</fullName>
    </submittedName>
</protein>
<evidence type="ECO:0000313" key="2">
    <source>
        <dbReference type="Proteomes" id="UP000688137"/>
    </source>
</evidence>
<dbReference type="OMA" id="IMEQMEC"/>
<comment type="caution">
    <text evidence="1">The sequence shown here is derived from an EMBL/GenBank/DDBJ whole genome shotgun (WGS) entry which is preliminary data.</text>
</comment>